<dbReference type="RefSeq" id="WP_229535303.1">
    <property type="nucleotide sequence ID" value="NZ_JAJHJB010000015.1"/>
</dbReference>
<dbReference type="CDD" id="cd13634">
    <property type="entry name" value="PBP2_Sco4506"/>
    <property type="match status" value="1"/>
</dbReference>
<evidence type="ECO:0000313" key="6">
    <source>
        <dbReference type="Proteomes" id="UP001165492"/>
    </source>
</evidence>
<evidence type="ECO:0000256" key="4">
    <source>
        <dbReference type="HAMAP-Rule" id="MF_00995"/>
    </source>
</evidence>
<comment type="caution">
    <text evidence="5">The sequence shown here is derived from an EMBL/GenBank/DDBJ whole genome shotgun (WGS) entry which is preliminary data.</text>
</comment>
<accession>A0ABS8HSH2</accession>
<keyword evidence="2 4" id="KW-0474">Menaquinone biosynthesis</keyword>
<comment type="function">
    <text evidence="4">Catalyzes the dehydration of chorismate into 3-[(1-carboxyvinyl)oxy]benzoate, a step in the biosynthesis of menaquinone (MK, vitamin K2).</text>
</comment>
<dbReference type="PANTHER" id="PTHR37690">
    <property type="entry name" value="CHORISMATE DEHYDRATASE"/>
    <property type="match status" value="1"/>
</dbReference>
<dbReference type="EC" id="4.2.1.151" evidence="4"/>
<evidence type="ECO:0000313" key="5">
    <source>
        <dbReference type="EMBL" id="MCC5466117.1"/>
    </source>
</evidence>
<reference evidence="5" key="1">
    <citation type="submission" date="2021-11" db="EMBL/GenBank/DDBJ databases">
        <title>Description of a new species Pelosinus isolated from the bottom sediments of Lake Baikal.</title>
        <authorList>
            <person name="Zakharyuk A."/>
        </authorList>
    </citation>
    <scope>NUCLEOTIDE SEQUENCE</scope>
    <source>
        <strain evidence="5">Bkl1</strain>
    </source>
</reference>
<dbReference type="Proteomes" id="UP001165492">
    <property type="component" value="Unassembled WGS sequence"/>
</dbReference>
<dbReference type="EMBL" id="JAJHJB010000015">
    <property type="protein sequence ID" value="MCC5466117.1"/>
    <property type="molecule type" value="Genomic_DNA"/>
</dbReference>
<dbReference type="HAMAP" id="MF_00995">
    <property type="entry name" value="MqnA"/>
    <property type="match status" value="1"/>
</dbReference>
<dbReference type="InterPro" id="IPR003773">
    <property type="entry name" value="Menaquinone_biosynth"/>
</dbReference>
<dbReference type="Pfam" id="PF02621">
    <property type="entry name" value="VitK2_biosynth"/>
    <property type="match status" value="1"/>
</dbReference>
<comment type="pathway">
    <text evidence="1 4">Quinol/quinone metabolism; menaquinone biosynthesis.</text>
</comment>
<comment type="similarity">
    <text evidence="4">Belongs to the MqnA/MqnD family. MqnA subfamily.</text>
</comment>
<keyword evidence="6" id="KW-1185">Reference proteome</keyword>
<dbReference type="PANTHER" id="PTHR37690:SF1">
    <property type="entry name" value="CHORISMATE DEHYDRATASE"/>
    <property type="match status" value="1"/>
</dbReference>
<evidence type="ECO:0000256" key="2">
    <source>
        <dbReference type="ARBA" id="ARBA00022428"/>
    </source>
</evidence>
<name>A0ABS8HSH2_9FIRM</name>
<gene>
    <name evidence="4" type="primary">mqnA</name>
    <name evidence="5" type="ORF">LMF89_12195</name>
</gene>
<evidence type="ECO:0000256" key="3">
    <source>
        <dbReference type="ARBA" id="ARBA00023239"/>
    </source>
</evidence>
<proteinExistence type="inferred from homology"/>
<protein>
    <recommendedName>
        <fullName evidence="4">Chorismate dehydratase</fullName>
        <ecNumber evidence="4">4.2.1.151</ecNumber>
    </recommendedName>
    <alternativeName>
        <fullName evidence="4">Menaquinone biosynthetic enzyme MqnA</fullName>
    </alternativeName>
</protein>
<keyword evidence="3 4" id="KW-0456">Lyase</keyword>
<dbReference type="SUPFAM" id="SSF53850">
    <property type="entry name" value="Periplasmic binding protein-like II"/>
    <property type="match status" value="1"/>
</dbReference>
<comment type="catalytic activity">
    <reaction evidence="4">
        <text>chorismate = 3-[(1-carboxyvinyl)-oxy]benzoate + H2O</text>
        <dbReference type="Rhea" id="RHEA:40051"/>
        <dbReference type="ChEBI" id="CHEBI:15377"/>
        <dbReference type="ChEBI" id="CHEBI:29748"/>
        <dbReference type="ChEBI" id="CHEBI:76981"/>
        <dbReference type="EC" id="4.2.1.151"/>
    </reaction>
</comment>
<organism evidence="5 6">
    <name type="scientific">Pelosinus baikalensis</name>
    <dbReference type="NCBI Taxonomy" id="2892015"/>
    <lineage>
        <taxon>Bacteria</taxon>
        <taxon>Bacillati</taxon>
        <taxon>Bacillota</taxon>
        <taxon>Negativicutes</taxon>
        <taxon>Selenomonadales</taxon>
        <taxon>Sporomusaceae</taxon>
        <taxon>Pelosinus</taxon>
    </lineage>
</organism>
<dbReference type="Gene3D" id="3.40.190.10">
    <property type="entry name" value="Periplasmic binding protein-like II"/>
    <property type="match status" value="2"/>
</dbReference>
<evidence type="ECO:0000256" key="1">
    <source>
        <dbReference type="ARBA" id="ARBA00004863"/>
    </source>
</evidence>
<sequence length="279" mass="31056">MDNQSLGNIKFINCLPLHYGLSHGGFGEKLSIYSATPAQLNQLIVTEQLNISPVSSIIYAQNSEKLVVLPHVSISAEKALESIILVSKHPIEQLKQARIALTSKSATSHGLLKIIMHHAYQASPKYFVSPLSLDEGVLDDAEAALFIGDDALMAYHHQLNGYYYYDLGGEWKKLTGLPMVYAVWVVNRKFADLNKDYVQMVYEKVTDGFQFGLTHIADAAHTLQDTFSLTAAQIVHYIGLLNYQFSPAHEQALLTYYRMAHALGLSPNITEIEFAKVVK</sequence>
<dbReference type="InterPro" id="IPR030868">
    <property type="entry name" value="MqnA"/>
</dbReference>